<dbReference type="AlphaFoldDB" id="A0A1S2VKN1"/>
<sequence length="455" mass="50236">MKTYKLFITGSLLVGGLLFSSCDNKLDVQPRNSLDSKDALKTQTDLQALLVGAYDALGDGDLYGGNLQRNAELLGDNGEATWDGTFIDPGQIYRKQILVTNQDVANMWISAYSTINICNTVLANLDLATDANEKTRIEGEAKFIRGSMYFELVRLFAKSWGDGDANTNPGVPLVLTPTTTISNSDFVSRSTVAQVYAQVIKDLTDAEAKIPISNDFYASSGAAAAMLSRVYLQQSNYAAAANAANRVIQSNQYKLVDLGDVFDLRFFVNGRDTEETILSMQVTDQDGVNNLNLYYIDEGWGGRGDIYIENRHLSQYETADNRGGLFYQDDAGLIRTAKFVNKYGNIQVLRLAEMYLTRAEANFQNGSSIGATPLADINLIRSRAGLGALTSAQLNLNAILKERRLELAFEGTQIHDIKRTRRSIGNIRYNADRLVYPIPQREILANKSLIQNSGY</sequence>
<evidence type="ECO:0000259" key="7">
    <source>
        <dbReference type="Pfam" id="PF14322"/>
    </source>
</evidence>
<dbReference type="Pfam" id="PF07980">
    <property type="entry name" value="SusD_RagB"/>
    <property type="match status" value="1"/>
</dbReference>
<dbReference type="InterPro" id="IPR012944">
    <property type="entry name" value="SusD_RagB_dom"/>
</dbReference>
<comment type="similarity">
    <text evidence="2">Belongs to the SusD family.</text>
</comment>
<dbReference type="GO" id="GO:0009279">
    <property type="term" value="C:cell outer membrane"/>
    <property type="evidence" value="ECO:0007669"/>
    <property type="project" value="UniProtKB-SubCell"/>
</dbReference>
<dbReference type="InterPro" id="IPR011990">
    <property type="entry name" value="TPR-like_helical_dom_sf"/>
</dbReference>
<dbReference type="Gene3D" id="1.25.40.390">
    <property type="match status" value="1"/>
</dbReference>
<dbReference type="InterPro" id="IPR033985">
    <property type="entry name" value="SusD-like_N"/>
</dbReference>
<protein>
    <submittedName>
        <fullName evidence="8">RagB/SusD family nutrient uptake outer membrane protein</fullName>
    </submittedName>
</protein>
<evidence type="ECO:0000256" key="2">
    <source>
        <dbReference type="ARBA" id="ARBA00006275"/>
    </source>
</evidence>
<evidence type="ECO:0000256" key="4">
    <source>
        <dbReference type="ARBA" id="ARBA00023136"/>
    </source>
</evidence>
<gene>
    <name evidence="8" type="ORF">BLX24_10010</name>
</gene>
<dbReference type="EMBL" id="MORL01000004">
    <property type="protein sequence ID" value="OIN59309.1"/>
    <property type="molecule type" value="Genomic_DNA"/>
</dbReference>
<feature type="domain" description="SusD-like N-terminal" evidence="7">
    <location>
        <begin position="26"/>
        <end position="232"/>
    </location>
</feature>
<proteinExistence type="inferred from homology"/>
<dbReference type="RefSeq" id="WP_071502991.1">
    <property type="nucleotide sequence ID" value="NZ_MORL01000004.1"/>
</dbReference>
<dbReference type="Pfam" id="PF14322">
    <property type="entry name" value="SusD-like_3"/>
    <property type="match status" value="1"/>
</dbReference>
<keyword evidence="4" id="KW-0472">Membrane</keyword>
<comment type="caution">
    <text evidence="8">The sequence shown here is derived from an EMBL/GenBank/DDBJ whole genome shotgun (WGS) entry which is preliminary data.</text>
</comment>
<reference evidence="8 9" key="1">
    <citation type="submission" date="2016-10" db="EMBL/GenBank/DDBJ databases">
        <title>Arsenicibacter rosenii gen. nov., sp. nov., an efficient arsenic-methylating bacterium isolated from an arsenic-contaminated paddy soil.</title>
        <authorList>
            <person name="Huang K."/>
        </authorList>
    </citation>
    <scope>NUCLEOTIDE SEQUENCE [LARGE SCALE GENOMIC DNA]</scope>
    <source>
        <strain evidence="8 9">SM-1</strain>
    </source>
</reference>
<accession>A0A1S2VKN1</accession>
<evidence type="ECO:0000313" key="8">
    <source>
        <dbReference type="EMBL" id="OIN59309.1"/>
    </source>
</evidence>
<keyword evidence="5" id="KW-0998">Cell outer membrane</keyword>
<keyword evidence="9" id="KW-1185">Reference proteome</keyword>
<evidence type="ECO:0000256" key="1">
    <source>
        <dbReference type="ARBA" id="ARBA00004442"/>
    </source>
</evidence>
<evidence type="ECO:0000259" key="6">
    <source>
        <dbReference type="Pfam" id="PF07980"/>
    </source>
</evidence>
<evidence type="ECO:0000256" key="3">
    <source>
        <dbReference type="ARBA" id="ARBA00022729"/>
    </source>
</evidence>
<evidence type="ECO:0000256" key="5">
    <source>
        <dbReference type="ARBA" id="ARBA00023237"/>
    </source>
</evidence>
<comment type="subcellular location">
    <subcellularLocation>
        <location evidence="1">Cell outer membrane</location>
    </subcellularLocation>
</comment>
<dbReference type="SUPFAM" id="SSF48452">
    <property type="entry name" value="TPR-like"/>
    <property type="match status" value="1"/>
</dbReference>
<feature type="domain" description="RagB/SusD" evidence="6">
    <location>
        <begin position="344"/>
        <end position="422"/>
    </location>
</feature>
<dbReference type="Proteomes" id="UP000181790">
    <property type="component" value="Unassembled WGS sequence"/>
</dbReference>
<keyword evidence="3" id="KW-0732">Signal</keyword>
<organism evidence="8 9">
    <name type="scientific">Arsenicibacter rosenii</name>
    <dbReference type="NCBI Taxonomy" id="1750698"/>
    <lineage>
        <taxon>Bacteria</taxon>
        <taxon>Pseudomonadati</taxon>
        <taxon>Bacteroidota</taxon>
        <taxon>Cytophagia</taxon>
        <taxon>Cytophagales</taxon>
        <taxon>Spirosomataceae</taxon>
        <taxon>Arsenicibacter</taxon>
    </lineage>
</organism>
<name>A0A1S2VKN1_9BACT</name>
<dbReference type="OrthoDB" id="630434at2"/>
<dbReference type="PROSITE" id="PS51257">
    <property type="entry name" value="PROKAR_LIPOPROTEIN"/>
    <property type="match status" value="1"/>
</dbReference>
<evidence type="ECO:0000313" key="9">
    <source>
        <dbReference type="Proteomes" id="UP000181790"/>
    </source>
</evidence>